<dbReference type="AlphaFoldDB" id="A0A554LWG9"/>
<organism evidence="1 2">
    <name type="scientific">Candidatus Berkelbacteria bacterium Licking1014_2</name>
    <dbReference type="NCBI Taxonomy" id="2017146"/>
    <lineage>
        <taxon>Bacteria</taxon>
        <taxon>Candidatus Berkelbacteria</taxon>
    </lineage>
</organism>
<gene>
    <name evidence="1" type="ORF">CEN88_122</name>
</gene>
<proteinExistence type="predicted"/>
<evidence type="ECO:0000313" key="1">
    <source>
        <dbReference type="EMBL" id="TSC97194.1"/>
    </source>
</evidence>
<name>A0A554LWG9_9BACT</name>
<comment type="caution">
    <text evidence="1">The sequence shown here is derived from an EMBL/GenBank/DDBJ whole genome shotgun (WGS) entry which is preliminary data.</text>
</comment>
<reference evidence="1 2" key="1">
    <citation type="submission" date="2017-07" db="EMBL/GenBank/DDBJ databases">
        <title>Mechanisms for carbon and nitrogen cycling indicate functional differentiation within the Candidate Phyla Radiation.</title>
        <authorList>
            <person name="Danczak R.E."/>
            <person name="Johnston M.D."/>
            <person name="Kenah C."/>
            <person name="Slattery M."/>
            <person name="Wrighton K.C."/>
            <person name="Wilkins M.J."/>
        </authorList>
    </citation>
    <scope>NUCLEOTIDE SEQUENCE [LARGE SCALE GENOMIC DNA]</scope>
    <source>
        <strain evidence="1">Licking1014_2</strain>
    </source>
</reference>
<evidence type="ECO:0000313" key="2">
    <source>
        <dbReference type="Proteomes" id="UP000318711"/>
    </source>
</evidence>
<sequence length="66" mass="7686">MSTVLVKKTKEIISQIPQDRLKIAYIFVRWLAEEEFSREDLAAIAKGEKEIKKGLTIPWRDIARTI</sequence>
<dbReference type="Proteomes" id="UP000318711">
    <property type="component" value="Unassembled WGS sequence"/>
</dbReference>
<protein>
    <submittedName>
        <fullName evidence="1">Uncharacterized protein</fullName>
    </submittedName>
</protein>
<accession>A0A554LWG9</accession>
<dbReference type="EMBL" id="VMGL01000009">
    <property type="protein sequence ID" value="TSC97194.1"/>
    <property type="molecule type" value="Genomic_DNA"/>
</dbReference>